<protein>
    <submittedName>
        <fullName evidence="2">DUF4434 domain-containing protein</fullName>
    </submittedName>
</protein>
<name>A0A4Q9QU43_9GAMM</name>
<sequence>MLTLLLCTALGVQADTRLFYQPLNADANLSPAQWRGIWRDSVANGVETLVVQWTRFGNEDFGGAAGWLATALREADGQGLELILGLHYDPDYYRNLASRDDFSYYWHEQLSLGMQQQRELLANWRLPVAGWYLPMELDDWNFRERERRVELRRQLHSFAQQLNRPLHLSAFTGGFLAPQVFAQWLDGLAGTGLEVWWQDGVGTAALTPLVRLAYATALPCRIGIIRESFRQVSQEGQPFLALPSTPATWPPCHPTAVFELRYRPWGKLLYDNQHGASDPLAGRASPLLMRPLPRLPVVSPAPLR</sequence>
<evidence type="ECO:0000259" key="1">
    <source>
        <dbReference type="Pfam" id="PF14488"/>
    </source>
</evidence>
<evidence type="ECO:0000313" key="3">
    <source>
        <dbReference type="EMBL" id="TBV07384.1"/>
    </source>
</evidence>
<evidence type="ECO:0000313" key="2">
    <source>
        <dbReference type="EMBL" id="TBU86572.1"/>
    </source>
</evidence>
<dbReference type="Pfam" id="PF14488">
    <property type="entry name" value="DUF4434"/>
    <property type="match status" value="1"/>
</dbReference>
<dbReference type="Proteomes" id="UP000293172">
    <property type="component" value="Unassembled WGS sequence"/>
</dbReference>
<dbReference type="InterPro" id="IPR027849">
    <property type="entry name" value="DUF4434"/>
</dbReference>
<gene>
    <name evidence="3" type="ORF">DNK34_08395</name>
    <name evidence="2" type="ORF">DNK44_22670</name>
</gene>
<dbReference type="EMBL" id="QJUM01000008">
    <property type="protein sequence ID" value="TBV07384.1"/>
    <property type="molecule type" value="Genomic_DNA"/>
</dbReference>
<proteinExistence type="predicted"/>
<dbReference type="EMBL" id="QJUL01000049">
    <property type="protein sequence ID" value="TBU86572.1"/>
    <property type="molecule type" value="Genomic_DNA"/>
</dbReference>
<comment type="caution">
    <text evidence="2">The sequence shown here is derived from an EMBL/GenBank/DDBJ whole genome shotgun (WGS) entry which is preliminary data.</text>
</comment>
<evidence type="ECO:0000313" key="5">
    <source>
        <dbReference type="Proteomes" id="UP000293172"/>
    </source>
</evidence>
<dbReference type="Proteomes" id="UP000291334">
    <property type="component" value="Unassembled WGS sequence"/>
</dbReference>
<reference evidence="4 5" key="1">
    <citation type="submission" date="2018-06" db="EMBL/GenBank/DDBJ databases">
        <title>Three novel Pseudomonas species isolated from symptomatic oak.</title>
        <authorList>
            <person name="Bueno-Gonzalez V."/>
            <person name="Brady C."/>
        </authorList>
    </citation>
    <scope>NUCLEOTIDE SEQUENCE [LARGE SCALE GENOMIC DNA]</scope>
    <source>
        <strain evidence="3 4">P26B</strain>
        <strain evidence="2 5">P6B</strain>
    </source>
</reference>
<dbReference type="Gene3D" id="3.20.20.80">
    <property type="entry name" value="Glycosidases"/>
    <property type="match status" value="1"/>
</dbReference>
<organism evidence="2 5">
    <name type="scientific">Phytopseudomonas dryadis</name>
    <dbReference type="NCBI Taxonomy" id="2487520"/>
    <lineage>
        <taxon>Bacteria</taxon>
        <taxon>Pseudomonadati</taxon>
        <taxon>Pseudomonadota</taxon>
        <taxon>Gammaproteobacteria</taxon>
        <taxon>Pseudomonadales</taxon>
        <taxon>Pseudomonadaceae</taxon>
        <taxon>Phytopseudomonas</taxon>
    </lineage>
</organism>
<accession>A0A4Q9QU43</accession>
<dbReference type="AlphaFoldDB" id="A0A4Q9QU43"/>
<evidence type="ECO:0000313" key="4">
    <source>
        <dbReference type="Proteomes" id="UP000291334"/>
    </source>
</evidence>
<keyword evidence="4" id="KW-1185">Reference proteome</keyword>
<feature type="domain" description="DUF4434" evidence="1">
    <location>
        <begin position="19"/>
        <end position="207"/>
    </location>
</feature>
<dbReference type="OrthoDB" id="7344472at2"/>